<keyword evidence="2" id="KW-1133">Transmembrane helix</keyword>
<feature type="compositionally biased region" description="Low complexity" evidence="1">
    <location>
        <begin position="9"/>
        <end position="61"/>
    </location>
</feature>
<dbReference type="SUPFAM" id="SSF81995">
    <property type="entry name" value="beta-sandwich domain of Sec23/24"/>
    <property type="match status" value="1"/>
</dbReference>
<proteinExistence type="predicted"/>
<name>A0A3N2C7E0_9MICO</name>
<sequence length="240" mass="26089">MTYPPNPQGPSGQPQGGQPQYGQAPYGQPQYGQAPYGQPQYGQAPYGQPQYGQAPYGQPQYVAPPPRGASSPDDLTLPLYGATFRQATKRFFKQYANFSGRASLSEYWWSSLLTTILILIPTLLVMVGAIMTGVAAATAAQEQDLSGGSYDFAEPGPMEFGMRALLILGVILLLVVWFAILVPSLAITWRRLHDANFPGPYYFFTLVPSIGSVIILVLVLLPSKPEGQRFDRPAQVSSGR</sequence>
<dbReference type="PANTHER" id="PTHR34980">
    <property type="entry name" value="INNER MEMBRANE PROTEIN-RELATED-RELATED"/>
    <property type="match status" value="1"/>
</dbReference>
<dbReference type="InterPro" id="IPR008523">
    <property type="entry name" value="DUF805"/>
</dbReference>
<dbReference type="EMBL" id="RKHL01000001">
    <property type="protein sequence ID" value="ROR83426.1"/>
    <property type="molecule type" value="Genomic_DNA"/>
</dbReference>
<keyword evidence="2" id="KW-0812">Transmembrane</keyword>
<feature type="region of interest" description="Disordered" evidence="1">
    <location>
        <begin position="1"/>
        <end position="75"/>
    </location>
</feature>
<feature type="transmembrane region" description="Helical" evidence="2">
    <location>
        <begin position="107"/>
        <end position="131"/>
    </location>
</feature>
<feature type="transmembrane region" description="Helical" evidence="2">
    <location>
        <begin position="165"/>
        <end position="189"/>
    </location>
</feature>
<evidence type="ECO:0000313" key="3">
    <source>
        <dbReference type="EMBL" id="ROR83426.1"/>
    </source>
</evidence>
<keyword evidence="4" id="KW-1185">Reference proteome</keyword>
<feature type="transmembrane region" description="Helical" evidence="2">
    <location>
        <begin position="201"/>
        <end position="221"/>
    </location>
</feature>
<dbReference type="RefSeq" id="WP_085511260.1">
    <property type="nucleotide sequence ID" value="NZ_FXAP01000002.1"/>
</dbReference>
<accession>A0A3N2C7E0</accession>
<dbReference type="GO" id="GO:0005886">
    <property type="term" value="C:plasma membrane"/>
    <property type="evidence" value="ECO:0007669"/>
    <property type="project" value="TreeGrafter"/>
</dbReference>
<dbReference type="Proteomes" id="UP000266915">
    <property type="component" value="Unassembled WGS sequence"/>
</dbReference>
<dbReference type="Pfam" id="PF05656">
    <property type="entry name" value="DUF805"/>
    <property type="match status" value="1"/>
</dbReference>
<reference evidence="3 4" key="1">
    <citation type="submission" date="2018-11" db="EMBL/GenBank/DDBJ databases">
        <title>Sequencing the genomes of 1000 actinobacteria strains.</title>
        <authorList>
            <person name="Klenk H.-P."/>
        </authorList>
    </citation>
    <scope>NUCLEOTIDE SEQUENCE [LARGE SCALE GENOMIC DNA]</scope>
    <source>
        <strain evidence="3 4">DSM 14012</strain>
    </source>
</reference>
<comment type="caution">
    <text evidence="3">The sequence shown here is derived from an EMBL/GenBank/DDBJ whole genome shotgun (WGS) entry which is preliminary data.</text>
</comment>
<evidence type="ECO:0000313" key="4">
    <source>
        <dbReference type="Proteomes" id="UP000266915"/>
    </source>
</evidence>
<protein>
    <submittedName>
        <fullName evidence="3">Uncharacterized membrane protein YhaH (DUF805 family)</fullName>
    </submittedName>
</protein>
<dbReference type="AlphaFoldDB" id="A0A3N2C7E0"/>
<dbReference type="PANTHER" id="PTHR34980:SF2">
    <property type="entry name" value="INNER MEMBRANE PROTEIN YHAH-RELATED"/>
    <property type="match status" value="1"/>
</dbReference>
<keyword evidence="2" id="KW-0472">Membrane</keyword>
<evidence type="ECO:0000256" key="1">
    <source>
        <dbReference type="SAM" id="MobiDB-lite"/>
    </source>
</evidence>
<evidence type="ECO:0000256" key="2">
    <source>
        <dbReference type="SAM" id="Phobius"/>
    </source>
</evidence>
<gene>
    <name evidence="3" type="ORF">EDD42_3537</name>
</gene>
<organism evidence="3 4">
    <name type="scientific">Plantibacter flavus</name>
    <dbReference type="NCBI Taxonomy" id="150123"/>
    <lineage>
        <taxon>Bacteria</taxon>
        <taxon>Bacillati</taxon>
        <taxon>Actinomycetota</taxon>
        <taxon>Actinomycetes</taxon>
        <taxon>Micrococcales</taxon>
        <taxon>Microbacteriaceae</taxon>
        <taxon>Plantibacter</taxon>
    </lineage>
</organism>